<protein>
    <submittedName>
        <fullName evidence="1">Uncharacterized protein</fullName>
    </submittedName>
</protein>
<sequence>MRESILTIPINEIFEPKEGCPVCRMRDILEKRTVEYIMGAAMMEPDVRIETNKLGFCYTHFSQMLKQKNRLSLALMLQTHIETLNRDALAKRSILEPRAKKQKSLLKQTESCFVCSKVEWAMQRLLTTVFDMYQNSRDFRALFAEQEYLCLPHCELLCREAEENMDKRTRPDFEDACLKLASEYSKTLYEDVTHFCNMFDYRNSGADADWGNSRDSIERAIKFLTSR</sequence>
<name>A0A9D1EMZ9_9FIRM</name>
<dbReference type="EMBL" id="DVIR01000012">
    <property type="protein sequence ID" value="HIS24129.1"/>
    <property type="molecule type" value="Genomic_DNA"/>
</dbReference>
<dbReference type="AlphaFoldDB" id="A0A9D1EMZ9"/>
<evidence type="ECO:0000313" key="2">
    <source>
        <dbReference type="Proteomes" id="UP000823982"/>
    </source>
</evidence>
<dbReference type="Proteomes" id="UP000823982">
    <property type="component" value="Unassembled WGS sequence"/>
</dbReference>
<accession>A0A9D1EMZ9</accession>
<evidence type="ECO:0000313" key="1">
    <source>
        <dbReference type="EMBL" id="HIS24129.1"/>
    </source>
</evidence>
<dbReference type="Pfam" id="PF19538">
    <property type="entry name" value="DUF6062"/>
    <property type="match status" value="1"/>
</dbReference>
<reference evidence="1" key="2">
    <citation type="journal article" date="2021" name="PeerJ">
        <title>Extensive microbial diversity within the chicken gut microbiome revealed by metagenomics and culture.</title>
        <authorList>
            <person name="Gilroy R."/>
            <person name="Ravi A."/>
            <person name="Getino M."/>
            <person name="Pursley I."/>
            <person name="Horton D.L."/>
            <person name="Alikhan N.F."/>
            <person name="Baker D."/>
            <person name="Gharbi K."/>
            <person name="Hall N."/>
            <person name="Watson M."/>
            <person name="Adriaenssens E.M."/>
            <person name="Foster-Nyarko E."/>
            <person name="Jarju S."/>
            <person name="Secka A."/>
            <person name="Antonio M."/>
            <person name="Oren A."/>
            <person name="Chaudhuri R.R."/>
            <person name="La Ragione R."/>
            <person name="Hildebrand F."/>
            <person name="Pallen M.J."/>
        </authorList>
    </citation>
    <scope>NUCLEOTIDE SEQUENCE</scope>
    <source>
        <strain evidence="1">CHK157-1446</strain>
    </source>
</reference>
<dbReference type="InterPro" id="IPR045706">
    <property type="entry name" value="DUF6062"/>
</dbReference>
<comment type="caution">
    <text evidence="1">The sequence shown here is derived from an EMBL/GenBank/DDBJ whole genome shotgun (WGS) entry which is preliminary data.</text>
</comment>
<reference evidence="1" key="1">
    <citation type="submission" date="2020-10" db="EMBL/GenBank/DDBJ databases">
        <authorList>
            <person name="Gilroy R."/>
        </authorList>
    </citation>
    <scope>NUCLEOTIDE SEQUENCE</scope>
    <source>
        <strain evidence="1">CHK157-1446</strain>
    </source>
</reference>
<organism evidence="1 2">
    <name type="scientific">Candidatus Faeciplasma gallinarum</name>
    <dbReference type="NCBI Taxonomy" id="2840799"/>
    <lineage>
        <taxon>Bacteria</taxon>
        <taxon>Bacillati</taxon>
        <taxon>Bacillota</taxon>
        <taxon>Clostridia</taxon>
        <taxon>Eubacteriales</taxon>
        <taxon>Oscillospiraceae</taxon>
        <taxon>Oscillospiraceae incertae sedis</taxon>
        <taxon>Candidatus Faeciplasma</taxon>
    </lineage>
</organism>
<gene>
    <name evidence="1" type="ORF">IAD01_01840</name>
</gene>
<proteinExistence type="predicted"/>